<protein>
    <submittedName>
        <fullName evidence="2">Uncharacterized protein</fullName>
    </submittedName>
</protein>
<proteinExistence type="predicted"/>
<keyword evidence="1" id="KW-0812">Transmembrane</keyword>
<reference evidence="2" key="1">
    <citation type="submission" date="2021-10" db="EMBL/GenBank/DDBJ databases">
        <authorList>
            <person name="Mesa V."/>
        </authorList>
    </citation>
    <scope>NUCLEOTIDE SEQUENCE</scope>
    <source>
        <strain evidence="2">CC3_PB</strain>
    </source>
</reference>
<name>A0AA86JM12_9CLOT</name>
<dbReference type="RefSeq" id="WP_342350640.1">
    <property type="nucleotide sequence ID" value="NZ_CAKJVE010000004.1"/>
</dbReference>
<feature type="transmembrane region" description="Helical" evidence="1">
    <location>
        <begin position="44"/>
        <end position="61"/>
    </location>
</feature>
<evidence type="ECO:0000313" key="3">
    <source>
        <dbReference type="Proteomes" id="UP000789738"/>
    </source>
</evidence>
<comment type="caution">
    <text evidence="2">The sequence shown here is derived from an EMBL/GenBank/DDBJ whole genome shotgun (WGS) entry which is preliminary data.</text>
</comment>
<organism evidence="2 3">
    <name type="scientific">Clostridium neonatale</name>
    <dbReference type="NCBI Taxonomy" id="137838"/>
    <lineage>
        <taxon>Bacteria</taxon>
        <taxon>Bacillati</taxon>
        <taxon>Bacillota</taxon>
        <taxon>Clostridia</taxon>
        <taxon>Eubacteriales</taxon>
        <taxon>Clostridiaceae</taxon>
        <taxon>Clostridium</taxon>
    </lineage>
</organism>
<evidence type="ECO:0000313" key="2">
    <source>
        <dbReference type="EMBL" id="CAG9711535.1"/>
    </source>
</evidence>
<dbReference type="AlphaFoldDB" id="A0AA86JM12"/>
<dbReference type="EMBL" id="CAKJVE010000004">
    <property type="protein sequence ID" value="CAG9711535.1"/>
    <property type="molecule type" value="Genomic_DNA"/>
</dbReference>
<sequence length="62" mass="7418">MYDVEGDDKGKIVRHANGGVQIKLISNKRFWFMQRIELNQELKNIFRIVLLLYHFMLLLVLV</sequence>
<evidence type="ECO:0000256" key="1">
    <source>
        <dbReference type="SAM" id="Phobius"/>
    </source>
</evidence>
<accession>A0AA86JM12</accession>
<gene>
    <name evidence="2" type="ORF">CNEO_45374</name>
</gene>
<keyword evidence="1" id="KW-0472">Membrane</keyword>
<keyword evidence="1" id="KW-1133">Transmembrane helix</keyword>
<dbReference type="Proteomes" id="UP000789738">
    <property type="component" value="Unassembled WGS sequence"/>
</dbReference>